<evidence type="ECO:0000256" key="4">
    <source>
        <dbReference type="ARBA" id="ARBA00021870"/>
    </source>
</evidence>
<evidence type="ECO:0000313" key="16">
    <source>
        <dbReference type="Proteomes" id="UP000017842"/>
    </source>
</evidence>
<feature type="domain" description="Flagellar motor switch protein FliG middle" evidence="13">
    <location>
        <begin position="114"/>
        <end position="186"/>
    </location>
</feature>
<evidence type="ECO:0000256" key="1">
    <source>
        <dbReference type="ARBA" id="ARBA00004117"/>
    </source>
</evidence>
<keyword evidence="15" id="KW-0282">Flagellum</keyword>
<dbReference type="AlphaFoldDB" id="V5C980"/>
<name>V5C980_9GAMM</name>
<keyword evidence="7 11" id="KW-0283">Flagellar rotation</keyword>
<evidence type="ECO:0000256" key="9">
    <source>
        <dbReference type="ARBA" id="ARBA00023143"/>
    </source>
</evidence>
<organism evidence="15 16">
    <name type="scientific">Methyloglobulus morosus KoM1</name>
    <dbReference type="NCBI Taxonomy" id="1116472"/>
    <lineage>
        <taxon>Bacteria</taxon>
        <taxon>Pseudomonadati</taxon>
        <taxon>Pseudomonadota</taxon>
        <taxon>Gammaproteobacteria</taxon>
        <taxon>Methylococcales</taxon>
        <taxon>Methylococcaceae</taxon>
        <taxon>Methyloglobulus</taxon>
    </lineage>
</organism>
<dbReference type="OrthoDB" id="9780302at2"/>
<feature type="domain" description="Flagellar motor switch protein FliG N-terminal" evidence="14">
    <location>
        <begin position="3"/>
        <end position="104"/>
    </location>
</feature>
<dbReference type="PRINTS" id="PR00954">
    <property type="entry name" value="FLGMOTORFLIG"/>
</dbReference>
<evidence type="ECO:0000256" key="3">
    <source>
        <dbReference type="ARBA" id="ARBA00010299"/>
    </source>
</evidence>
<dbReference type="InterPro" id="IPR000090">
    <property type="entry name" value="Flg_Motor_Flig"/>
</dbReference>
<dbReference type="InterPro" id="IPR023087">
    <property type="entry name" value="Flg_Motor_Flig_C"/>
</dbReference>
<evidence type="ECO:0000256" key="2">
    <source>
        <dbReference type="ARBA" id="ARBA00004515"/>
    </source>
</evidence>
<proteinExistence type="inferred from homology"/>
<dbReference type="Gene3D" id="1.10.220.30">
    <property type="match status" value="3"/>
</dbReference>
<dbReference type="EMBL" id="AYLO01000025">
    <property type="protein sequence ID" value="ESS73333.1"/>
    <property type="molecule type" value="Genomic_DNA"/>
</dbReference>
<protein>
    <recommendedName>
        <fullName evidence="4 11">Flagellar motor switch protein FliG</fullName>
    </recommendedName>
</protein>
<gene>
    <name evidence="15" type="primary">fliG</name>
    <name evidence="15" type="ORF">MGMO_25c00110</name>
</gene>
<dbReference type="InterPro" id="IPR011002">
    <property type="entry name" value="FliG_a-hlx"/>
</dbReference>
<sequence length="332" mass="36295">MEEMSQADRAALLLFALGEERASAVLKHMDAREVQLIGYSMARLRDISPDMINVVLGEVIPAVKHQTSLGVDSDGYIRSVLIQSLGEDKATSVIERIFLSTESKGIEQLKYLDPKSISDLVRLEHPQIGAIILSMLGNDKAAEVMQRIPEHIRSDLMLRIATMQGVQPGALRELDAIMEKQLSGSVAVKATTIGGIEAAASILNFMDGSASNLVLKKISESDAELATKIQDKMFVFEDLTSLSGSDMQTLLREVPTELLLLALRGSSDELKEKIYANMSKRAAEILRDDLEASPPAKLSDVEKSQKEILSIAKQLMDSGIIIFSVEEGDELI</sequence>
<dbReference type="GO" id="GO:0005886">
    <property type="term" value="C:plasma membrane"/>
    <property type="evidence" value="ECO:0007669"/>
    <property type="project" value="UniProtKB-SubCell"/>
</dbReference>
<dbReference type="GO" id="GO:0003774">
    <property type="term" value="F:cytoskeletal motor activity"/>
    <property type="evidence" value="ECO:0007669"/>
    <property type="project" value="InterPro"/>
</dbReference>
<comment type="subcellular location">
    <subcellularLocation>
        <location evidence="1 11">Bacterial flagellum basal body</location>
    </subcellularLocation>
    <subcellularLocation>
        <location evidence="2 11">Cell inner membrane</location>
        <topology evidence="2 11">Peripheral membrane protein</topology>
        <orientation evidence="2 11">Cytoplasmic side</orientation>
    </subcellularLocation>
</comment>
<keyword evidence="6 11" id="KW-0145">Chemotaxis</keyword>
<evidence type="ECO:0000256" key="8">
    <source>
        <dbReference type="ARBA" id="ARBA00023136"/>
    </source>
</evidence>
<dbReference type="Pfam" id="PF14841">
    <property type="entry name" value="FliG_M"/>
    <property type="match status" value="1"/>
</dbReference>
<evidence type="ECO:0000259" key="14">
    <source>
        <dbReference type="Pfam" id="PF14842"/>
    </source>
</evidence>
<keyword evidence="11" id="KW-0997">Cell inner membrane</keyword>
<dbReference type="PANTHER" id="PTHR30534:SF0">
    <property type="entry name" value="FLAGELLAR MOTOR SWITCH PROTEIN FLIG"/>
    <property type="match status" value="1"/>
</dbReference>
<dbReference type="SUPFAM" id="SSF48029">
    <property type="entry name" value="FliG"/>
    <property type="match status" value="2"/>
</dbReference>
<dbReference type="GO" id="GO:0071973">
    <property type="term" value="P:bacterial-type flagellum-dependent cell motility"/>
    <property type="evidence" value="ECO:0007669"/>
    <property type="project" value="InterPro"/>
</dbReference>
<dbReference type="NCBIfam" id="TIGR00207">
    <property type="entry name" value="fliG"/>
    <property type="match status" value="1"/>
</dbReference>
<keyword evidence="8 11" id="KW-0472">Membrane</keyword>
<dbReference type="InterPro" id="IPR028263">
    <property type="entry name" value="FliG_N"/>
</dbReference>
<evidence type="ECO:0000256" key="6">
    <source>
        <dbReference type="ARBA" id="ARBA00022500"/>
    </source>
</evidence>
<evidence type="ECO:0000256" key="5">
    <source>
        <dbReference type="ARBA" id="ARBA00022475"/>
    </source>
</evidence>
<dbReference type="PANTHER" id="PTHR30534">
    <property type="entry name" value="FLAGELLAR MOTOR SWITCH PROTEIN FLIG"/>
    <property type="match status" value="1"/>
</dbReference>
<dbReference type="InterPro" id="IPR032779">
    <property type="entry name" value="FliG_M"/>
</dbReference>
<evidence type="ECO:0000256" key="11">
    <source>
        <dbReference type="PIRNR" id="PIRNR003161"/>
    </source>
</evidence>
<keyword evidence="15" id="KW-0966">Cell projection</keyword>
<evidence type="ECO:0000259" key="13">
    <source>
        <dbReference type="Pfam" id="PF14841"/>
    </source>
</evidence>
<comment type="similarity">
    <text evidence="3 11">Belongs to the FliG family.</text>
</comment>
<dbReference type="PIRSF" id="PIRSF003161">
    <property type="entry name" value="FliG"/>
    <property type="match status" value="1"/>
</dbReference>
<dbReference type="Pfam" id="PF14842">
    <property type="entry name" value="FliG_N"/>
    <property type="match status" value="1"/>
</dbReference>
<keyword evidence="15" id="KW-0969">Cilium</keyword>
<reference evidence="15 16" key="1">
    <citation type="journal article" date="2013" name="Genome Announc.">
        <title>Draft Genome Sequence of the Methanotrophic Gammaproteobacterium Methyloglobulus morosus DSM 22980 Strain KoM1.</title>
        <authorList>
            <person name="Poehlein A."/>
            <person name="Deutzmann J.S."/>
            <person name="Daniel R."/>
            <person name="Simeonova D.D."/>
        </authorList>
    </citation>
    <scope>NUCLEOTIDE SEQUENCE [LARGE SCALE GENOMIC DNA]</scope>
    <source>
        <strain evidence="15 16">KoM1</strain>
    </source>
</reference>
<dbReference type="Pfam" id="PF01706">
    <property type="entry name" value="FliG_C"/>
    <property type="match status" value="1"/>
</dbReference>
<evidence type="ECO:0000259" key="12">
    <source>
        <dbReference type="Pfam" id="PF01706"/>
    </source>
</evidence>
<dbReference type="GO" id="GO:0009425">
    <property type="term" value="C:bacterial-type flagellum basal body"/>
    <property type="evidence" value="ECO:0007669"/>
    <property type="project" value="UniProtKB-SubCell"/>
</dbReference>
<keyword evidence="5 11" id="KW-1003">Cell membrane</keyword>
<evidence type="ECO:0000313" key="15">
    <source>
        <dbReference type="EMBL" id="ESS73333.1"/>
    </source>
</evidence>
<comment type="function">
    <text evidence="10 11">FliG is one of three proteins (FliG, FliN, FliM) that forms the rotor-mounted switch complex (C ring), located at the base of the basal body. This complex interacts with the CheY and CheZ chemotaxis proteins, in addition to contacting components of the motor that determine the direction of flagellar rotation.</text>
</comment>
<feature type="domain" description="Flagellar motor switch protein FliG C-terminal" evidence="12">
    <location>
        <begin position="217"/>
        <end position="322"/>
    </location>
</feature>
<keyword evidence="9 11" id="KW-0975">Bacterial flagellum</keyword>
<comment type="caution">
    <text evidence="15">The sequence shown here is derived from an EMBL/GenBank/DDBJ whole genome shotgun (WGS) entry which is preliminary data.</text>
</comment>
<dbReference type="RefSeq" id="WP_023493646.1">
    <property type="nucleotide sequence ID" value="NZ_AYLO01000025.1"/>
</dbReference>
<dbReference type="GO" id="GO:0006935">
    <property type="term" value="P:chemotaxis"/>
    <property type="evidence" value="ECO:0007669"/>
    <property type="project" value="UniProtKB-KW"/>
</dbReference>
<dbReference type="STRING" id="1116472.MGMO_25c00110"/>
<evidence type="ECO:0000256" key="10">
    <source>
        <dbReference type="ARBA" id="ARBA00025598"/>
    </source>
</evidence>
<accession>V5C980</accession>
<dbReference type="eggNOG" id="COG1536">
    <property type="taxonomic scope" value="Bacteria"/>
</dbReference>
<dbReference type="Proteomes" id="UP000017842">
    <property type="component" value="Unassembled WGS sequence"/>
</dbReference>
<dbReference type="PATRIC" id="fig|1116472.3.peg.761"/>
<keyword evidence="16" id="KW-1185">Reference proteome</keyword>
<evidence type="ECO:0000256" key="7">
    <source>
        <dbReference type="ARBA" id="ARBA00022779"/>
    </source>
</evidence>